<keyword evidence="10" id="KW-0067">ATP-binding</keyword>
<evidence type="ECO:0000256" key="15">
    <source>
        <dbReference type="ARBA" id="ARBA00047883"/>
    </source>
</evidence>
<organism evidence="19 20">
    <name type="scientific">Pterulicium gracile</name>
    <dbReference type="NCBI Taxonomy" id="1884261"/>
    <lineage>
        <taxon>Eukaryota</taxon>
        <taxon>Fungi</taxon>
        <taxon>Dikarya</taxon>
        <taxon>Basidiomycota</taxon>
        <taxon>Agaricomycotina</taxon>
        <taxon>Agaricomycetes</taxon>
        <taxon>Agaricomycetidae</taxon>
        <taxon>Agaricales</taxon>
        <taxon>Pleurotineae</taxon>
        <taxon>Pterulaceae</taxon>
        <taxon>Pterulicium</taxon>
    </lineage>
</organism>
<evidence type="ECO:0000256" key="3">
    <source>
        <dbReference type="ARBA" id="ARBA00003814"/>
    </source>
</evidence>
<evidence type="ECO:0000256" key="6">
    <source>
        <dbReference type="ARBA" id="ARBA00022679"/>
    </source>
</evidence>
<dbReference type="OrthoDB" id="4994at2759"/>
<comment type="catalytic activity">
    <reaction evidence="14">
        <text>2-(2-carboxy-4-methylthiazol-5-yl)ethyl phosphate + 4-amino-2-methyl-5-(diphosphooxymethyl)pyrimidine + 2 H(+) = thiamine phosphate + CO2 + diphosphate</text>
        <dbReference type="Rhea" id="RHEA:47848"/>
        <dbReference type="ChEBI" id="CHEBI:15378"/>
        <dbReference type="ChEBI" id="CHEBI:16526"/>
        <dbReference type="ChEBI" id="CHEBI:33019"/>
        <dbReference type="ChEBI" id="CHEBI:37575"/>
        <dbReference type="ChEBI" id="CHEBI:57841"/>
        <dbReference type="ChEBI" id="CHEBI:62890"/>
        <dbReference type="EC" id="2.5.1.3"/>
    </reaction>
</comment>
<evidence type="ECO:0000256" key="13">
    <source>
        <dbReference type="ARBA" id="ARBA00047334"/>
    </source>
</evidence>
<evidence type="ECO:0000256" key="7">
    <source>
        <dbReference type="ARBA" id="ARBA00022723"/>
    </source>
</evidence>
<proteinExistence type="inferred from homology"/>
<keyword evidence="8" id="KW-0547">Nucleotide-binding</keyword>
<evidence type="ECO:0000256" key="14">
    <source>
        <dbReference type="ARBA" id="ARBA00047851"/>
    </source>
</evidence>
<evidence type="ECO:0000256" key="8">
    <source>
        <dbReference type="ARBA" id="ARBA00022741"/>
    </source>
</evidence>
<evidence type="ECO:0000256" key="5">
    <source>
        <dbReference type="ARBA" id="ARBA00005165"/>
    </source>
</evidence>
<comment type="similarity">
    <text evidence="17">In the N-terminal section; belongs to the thiamine-phosphate synthase family.</text>
</comment>
<dbReference type="PANTHER" id="PTHR20857">
    <property type="entry name" value="THIAMINE-PHOSPHATE PYROPHOSPHORYLASE"/>
    <property type="match status" value="1"/>
</dbReference>
<keyword evidence="6" id="KW-0808">Transferase</keyword>
<comment type="function">
    <text evidence="3">Condenses 4-methyl-5-(beta-hydroxyethyl)thiazole monophosphate (THZ-P) and 2-methyl-4-amino-5-hydroxymethyl pyrimidine pyrophosphate (HMP-PP) to form thiamine monophosphate (TMP).</text>
</comment>
<comment type="similarity">
    <text evidence="16">In the C-terminal section; belongs to the Thz kinase family.</text>
</comment>
<dbReference type="Pfam" id="PF02581">
    <property type="entry name" value="TMP-TENI"/>
    <property type="match status" value="1"/>
</dbReference>
<dbReference type="NCBIfam" id="TIGR00693">
    <property type="entry name" value="thiE"/>
    <property type="match status" value="1"/>
</dbReference>
<comment type="catalytic activity">
    <reaction evidence="13">
        <text>4-methyl-5-(2-phosphooxyethyl)-thiazole + 4-amino-2-methyl-5-(diphosphooxymethyl)pyrimidine + H(+) = thiamine phosphate + diphosphate</text>
        <dbReference type="Rhea" id="RHEA:22328"/>
        <dbReference type="ChEBI" id="CHEBI:15378"/>
        <dbReference type="ChEBI" id="CHEBI:33019"/>
        <dbReference type="ChEBI" id="CHEBI:37575"/>
        <dbReference type="ChEBI" id="CHEBI:57841"/>
        <dbReference type="ChEBI" id="CHEBI:58296"/>
        <dbReference type="EC" id="2.5.1.3"/>
    </reaction>
</comment>
<reference evidence="19 20" key="1">
    <citation type="journal article" date="2019" name="Nat. Ecol. Evol.">
        <title>Megaphylogeny resolves global patterns of mushroom evolution.</title>
        <authorList>
            <person name="Varga T."/>
            <person name="Krizsan K."/>
            <person name="Foldi C."/>
            <person name="Dima B."/>
            <person name="Sanchez-Garcia M."/>
            <person name="Sanchez-Ramirez S."/>
            <person name="Szollosi G.J."/>
            <person name="Szarkandi J.G."/>
            <person name="Papp V."/>
            <person name="Albert L."/>
            <person name="Andreopoulos W."/>
            <person name="Angelini C."/>
            <person name="Antonin V."/>
            <person name="Barry K.W."/>
            <person name="Bougher N.L."/>
            <person name="Buchanan P."/>
            <person name="Buyck B."/>
            <person name="Bense V."/>
            <person name="Catcheside P."/>
            <person name="Chovatia M."/>
            <person name="Cooper J."/>
            <person name="Damon W."/>
            <person name="Desjardin D."/>
            <person name="Finy P."/>
            <person name="Geml J."/>
            <person name="Haridas S."/>
            <person name="Hughes K."/>
            <person name="Justo A."/>
            <person name="Karasinski D."/>
            <person name="Kautmanova I."/>
            <person name="Kiss B."/>
            <person name="Kocsube S."/>
            <person name="Kotiranta H."/>
            <person name="LaButti K.M."/>
            <person name="Lechner B.E."/>
            <person name="Liimatainen K."/>
            <person name="Lipzen A."/>
            <person name="Lukacs Z."/>
            <person name="Mihaltcheva S."/>
            <person name="Morgado L.N."/>
            <person name="Niskanen T."/>
            <person name="Noordeloos M.E."/>
            <person name="Ohm R.A."/>
            <person name="Ortiz-Santana B."/>
            <person name="Ovrebo C."/>
            <person name="Racz N."/>
            <person name="Riley R."/>
            <person name="Savchenko A."/>
            <person name="Shiryaev A."/>
            <person name="Soop K."/>
            <person name="Spirin V."/>
            <person name="Szebenyi C."/>
            <person name="Tomsovsky M."/>
            <person name="Tulloss R.E."/>
            <person name="Uehling J."/>
            <person name="Grigoriev I.V."/>
            <person name="Vagvolgyi C."/>
            <person name="Papp T."/>
            <person name="Martin F.M."/>
            <person name="Miettinen O."/>
            <person name="Hibbett D.S."/>
            <person name="Nagy L.G."/>
        </authorList>
    </citation>
    <scope>NUCLEOTIDE SEQUENCE [LARGE SCALE GENOMIC DNA]</scope>
    <source>
        <strain evidence="19 20">CBS 309.79</strain>
    </source>
</reference>
<dbReference type="NCBIfam" id="NF006830">
    <property type="entry name" value="PRK09355.1"/>
    <property type="match status" value="1"/>
</dbReference>
<dbReference type="PRINTS" id="PR01099">
    <property type="entry name" value="HYETHTZKNASE"/>
</dbReference>
<dbReference type="InterPro" id="IPR036206">
    <property type="entry name" value="ThiamineP_synth_sf"/>
</dbReference>
<evidence type="ECO:0000313" key="20">
    <source>
        <dbReference type="Proteomes" id="UP000305067"/>
    </source>
</evidence>
<dbReference type="InterPro" id="IPR034291">
    <property type="entry name" value="TMP_synthase"/>
</dbReference>
<dbReference type="SUPFAM" id="SSF53613">
    <property type="entry name" value="Ribokinase-like"/>
    <property type="match status" value="1"/>
</dbReference>
<feature type="domain" description="Thiamine phosphate synthase/TenI" evidence="18">
    <location>
        <begin position="10"/>
        <end position="202"/>
    </location>
</feature>
<dbReference type="Proteomes" id="UP000305067">
    <property type="component" value="Unassembled WGS sequence"/>
</dbReference>
<dbReference type="GO" id="GO:0009228">
    <property type="term" value="P:thiamine biosynthetic process"/>
    <property type="evidence" value="ECO:0007669"/>
    <property type="project" value="UniProtKB-KW"/>
</dbReference>
<evidence type="ECO:0000313" key="19">
    <source>
        <dbReference type="EMBL" id="TFL04879.1"/>
    </source>
</evidence>
<evidence type="ECO:0000256" key="10">
    <source>
        <dbReference type="ARBA" id="ARBA00022840"/>
    </source>
</evidence>
<dbReference type="CDD" id="cd00564">
    <property type="entry name" value="TMP_TenI"/>
    <property type="match status" value="1"/>
</dbReference>
<evidence type="ECO:0000256" key="4">
    <source>
        <dbReference type="ARBA" id="ARBA00004868"/>
    </source>
</evidence>
<dbReference type="STRING" id="1884261.A0A5C3QWX1"/>
<evidence type="ECO:0000256" key="1">
    <source>
        <dbReference type="ARBA" id="ARBA00001771"/>
    </source>
</evidence>
<keyword evidence="20" id="KW-1185">Reference proteome</keyword>
<dbReference type="GO" id="GO:0005737">
    <property type="term" value="C:cytoplasm"/>
    <property type="evidence" value="ECO:0007669"/>
    <property type="project" value="TreeGrafter"/>
</dbReference>
<dbReference type="Gene3D" id="3.20.20.70">
    <property type="entry name" value="Aldolase class I"/>
    <property type="match status" value="1"/>
</dbReference>
<sequence length="526" mass="55069">MPTRTVDYSLYLVTSRALLPPGQDYLESLEASLQGGVTLVQVREKDAGTKEFLDIARKSKDLCARYGVPLIVNDRVDIALAIEADGVHVGQEDMPIQIVRSILPPGSIIGVSCNNVEQARQAVESGADYIGIGAIYPTATKELTQPIVTVRGVGAILSQLDGSNVKAVAIGGINSTTVLRVLHGAVSTSCRALDGVAVVSDIVASDRPEEAAGRLMQVLRAFREGTSSRCGLALENRPPTDTRKTLLIDQIASLLETVRSRKPLVHQITNVVAATQSANVTLAWGASPIMATAPEEMPDLANVCDSLLVNIGTLRQTEGMLIAGRRYNATYKPVVFDPVGVGASQYRKGVMNDLLNAWAPTVIKGNAGELAVLAGSDEAKSRGVDSFGAGFKDPASFVRSLARKERCVIALTGPKDYVSDGDVVVELSNGHPLLGEITGSGCIGGSSIAAFCAAASTDPGPVPGRPVCGDMLLATVAAITSLNVAGELAAARADVAGPGSFLPALIDEISLLRPDVLKSRLRLDFI</sequence>
<dbReference type="Gene3D" id="3.40.1190.20">
    <property type="match status" value="1"/>
</dbReference>
<evidence type="ECO:0000256" key="12">
    <source>
        <dbReference type="ARBA" id="ARBA00022977"/>
    </source>
</evidence>
<dbReference type="AlphaFoldDB" id="A0A5C3QWX1"/>
<dbReference type="GO" id="GO:0000287">
    <property type="term" value="F:magnesium ion binding"/>
    <property type="evidence" value="ECO:0007669"/>
    <property type="project" value="InterPro"/>
</dbReference>
<dbReference type="SUPFAM" id="SSF51391">
    <property type="entry name" value="Thiamin phosphate synthase"/>
    <property type="match status" value="1"/>
</dbReference>
<dbReference type="UniPathway" id="UPA00060">
    <property type="reaction ID" value="UER00139"/>
</dbReference>
<comment type="cofactor">
    <cofactor evidence="2">
        <name>Mg(2+)</name>
        <dbReference type="ChEBI" id="CHEBI:18420"/>
    </cofactor>
</comment>
<evidence type="ECO:0000256" key="17">
    <source>
        <dbReference type="ARBA" id="ARBA00061283"/>
    </source>
</evidence>
<dbReference type="InterPro" id="IPR013785">
    <property type="entry name" value="Aldolase_TIM"/>
</dbReference>
<dbReference type="PANTHER" id="PTHR20857:SF23">
    <property type="entry name" value="THIAMINE BIOSYNTHETIC BIFUNCTIONAL ENZYME"/>
    <property type="match status" value="1"/>
</dbReference>
<gene>
    <name evidence="19" type="ORF">BDV98DRAFT_562971</name>
</gene>
<evidence type="ECO:0000256" key="16">
    <source>
        <dbReference type="ARBA" id="ARBA00061146"/>
    </source>
</evidence>
<dbReference type="GO" id="GO:0005524">
    <property type="term" value="F:ATP binding"/>
    <property type="evidence" value="ECO:0007669"/>
    <property type="project" value="UniProtKB-KW"/>
</dbReference>
<comment type="catalytic activity">
    <reaction evidence="1">
        <text>5-(2-hydroxyethyl)-4-methylthiazole + ATP = 4-methyl-5-(2-phosphooxyethyl)-thiazole + ADP + H(+)</text>
        <dbReference type="Rhea" id="RHEA:24212"/>
        <dbReference type="ChEBI" id="CHEBI:15378"/>
        <dbReference type="ChEBI" id="CHEBI:17957"/>
        <dbReference type="ChEBI" id="CHEBI:30616"/>
        <dbReference type="ChEBI" id="CHEBI:58296"/>
        <dbReference type="ChEBI" id="CHEBI:456216"/>
        <dbReference type="EC" id="2.7.1.50"/>
    </reaction>
</comment>
<dbReference type="EMBL" id="ML178818">
    <property type="protein sequence ID" value="TFL04879.1"/>
    <property type="molecule type" value="Genomic_DNA"/>
</dbReference>
<dbReference type="InterPro" id="IPR000417">
    <property type="entry name" value="Hyethyz_kinase"/>
</dbReference>
<comment type="catalytic activity">
    <reaction evidence="15">
        <text>2-[(2R,5Z)-2-carboxy-4-methylthiazol-5(2H)-ylidene]ethyl phosphate + 4-amino-2-methyl-5-(diphosphooxymethyl)pyrimidine + 2 H(+) = thiamine phosphate + CO2 + diphosphate</text>
        <dbReference type="Rhea" id="RHEA:47844"/>
        <dbReference type="ChEBI" id="CHEBI:15378"/>
        <dbReference type="ChEBI" id="CHEBI:16526"/>
        <dbReference type="ChEBI" id="CHEBI:33019"/>
        <dbReference type="ChEBI" id="CHEBI:37575"/>
        <dbReference type="ChEBI" id="CHEBI:57841"/>
        <dbReference type="ChEBI" id="CHEBI:62899"/>
        <dbReference type="EC" id="2.5.1.3"/>
    </reaction>
</comment>
<protein>
    <submittedName>
        <fullName evidence="19">Hydroxyethylthiazole kinase</fullName>
    </submittedName>
</protein>
<evidence type="ECO:0000256" key="2">
    <source>
        <dbReference type="ARBA" id="ARBA00001946"/>
    </source>
</evidence>
<dbReference type="InterPro" id="IPR029056">
    <property type="entry name" value="Ribokinase-like"/>
</dbReference>
<dbReference type="HAMAP" id="MF_00228">
    <property type="entry name" value="Thz_kinase"/>
    <property type="match status" value="1"/>
</dbReference>
<dbReference type="HAMAP" id="MF_00097">
    <property type="entry name" value="TMP_synthase"/>
    <property type="match status" value="1"/>
</dbReference>
<dbReference type="NCBIfam" id="TIGR00694">
    <property type="entry name" value="thiM"/>
    <property type="match status" value="1"/>
</dbReference>
<dbReference type="GO" id="GO:0004417">
    <property type="term" value="F:hydroxyethylthiazole kinase activity"/>
    <property type="evidence" value="ECO:0007669"/>
    <property type="project" value="UniProtKB-EC"/>
</dbReference>
<comment type="pathway">
    <text evidence="5">Cofactor biosynthesis; thiamine diphosphate biosynthesis; thiamine phosphate from 4-amino-2-methyl-5-diphosphomethylpyrimidine and 4-methyl-5-(2-phosphoethyl)-thiazole: step 1/1.</text>
</comment>
<name>A0A5C3QWX1_9AGAR</name>
<dbReference type="InterPro" id="IPR022998">
    <property type="entry name" value="ThiamineP_synth_TenI"/>
</dbReference>
<accession>A0A5C3QWX1</accession>
<dbReference type="GO" id="GO:0004789">
    <property type="term" value="F:thiamine-phosphate diphosphorylase activity"/>
    <property type="evidence" value="ECO:0007669"/>
    <property type="project" value="UniProtKB-EC"/>
</dbReference>
<keyword evidence="7" id="KW-0479">Metal-binding</keyword>
<comment type="pathway">
    <text evidence="4">Cofactor biosynthesis; thiamine diphosphate biosynthesis; 4-methyl-5-(2-phosphoethyl)-thiazole from 5-(2-hydroxyethyl)-4-methylthiazole: step 1/1.</text>
</comment>
<evidence type="ECO:0000256" key="9">
    <source>
        <dbReference type="ARBA" id="ARBA00022777"/>
    </source>
</evidence>
<keyword evidence="9 19" id="KW-0418">Kinase</keyword>
<dbReference type="GO" id="GO:0009229">
    <property type="term" value="P:thiamine diphosphate biosynthetic process"/>
    <property type="evidence" value="ECO:0007669"/>
    <property type="project" value="UniProtKB-UniPathway"/>
</dbReference>
<keyword evidence="11" id="KW-0460">Magnesium</keyword>
<dbReference type="Pfam" id="PF02110">
    <property type="entry name" value="HK"/>
    <property type="match status" value="1"/>
</dbReference>
<evidence type="ECO:0000259" key="18">
    <source>
        <dbReference type="Pfam" id="PF02581"/>
    </source>
</evidence>
<dbReference type="FunFam" id="3.20.20.70:FF:000104">
    <property type="entry name" value="Thiamine biosynthetic bifunctional enzyme"/>
    <property type="match status" value="1"/>
</dbReference>
<keyword evidence="12" id="KW-0784">Thiamine biosynthesis</keyword>
<evidence type="ECO:0000256" key="11">
    <source>
        <dbReference type="ARBA" id="ARBA00022842"/>
    </source>
</evidence>
<dbReference type="CDD" id="cd01170">
    <property type="entry name" value="THZ_kinase"/>
    <property type="match status" value="1"/>
</dbReference>